<evidence type="ECO:0000256" key="4">
    <source>
        <dbReference type="ARBA" id="ARBA00022980"/>
    </source>
</evidence>
<evidence type="ECO:0000256" key="1">
    <source>
        <dbReference type="ARBA" id="ARBA00004173"/>
    </source>
</evidence>
<evidence type="ECO:0000256" key="2">
    <source>
        <dbReference type="ARBA" id="ARBA00010797"/>
    </source>
</evidence>
<reference evidence="11 12" key="1">
    <citation type="submission" date="2019-09" db="EMBL/GenBank/DDBJ databases">
        <authorList>
            <person name="Brejova B."/>
        </authorList>
    </citation>
    <scope>NUCLEOTIDE SEQUENCE [LARGE SCALE GENOMIC DNA]</scope>
</reference>
<keyword evidence="12" id="KW-1185">Reference proteome</keyword>
<keyword evidence="6" id="KW-0687">Ribonucleoprotein</keyword>
<keyword evidence="3" id="KW-0809">Transit peptide</keyword>
<dbReference type="GeneID" id="43583438"/>
<feature type="domain" description="Large ribosomal subunit protein bL27m C-terminal" evidence="10">
    <location>
        <begin position="163"/>
        <end position="393"/>
    </location>
</feature>
<dbReference type="Gene3D" id="2.40.50.100">
    <property type="match status" value="1"/>
</dbReference>
<dbReference type="GO" id="GO:0006412">
    <property type="term" value="P:translation"/>
    <property type="evidence" value="ECO:0007669"/>
    <property type="project" value="InterPro"/>
</dbReference>
<feature type="region of interest" description="Disordered" evidence="9">
    <location>
        <begin position="56"/>
        <end position="81"/>
    </location>
</feature>
<keyword evidence="5" id="KW-0496">Mitochondrion</keyword>
<evidence type="ECO:0000313" key="12">
    <source>
        <dbReference type="Proteomes" id="UP000398389"/>
    </source>
</evidence>
<keyword evidence="4" id="KW-0689">Ribosomal protein</keyword>
<protein>
    <recommendedName>
        <fullName evidence="7">Large ribosomal subunit protein bL27m</fullName>
    </recommendedName>
    <alternativeName>
        <fullName evidence="8">54S ribosomal protein L2, mitochondrial</fullName>
    </alternativeName>
</protein>
<organism evidence="11 12">
    <name type="scientific">Magnusiomyces paraingens</name>
    <dbReference type="NCBI Taxonomy" id="2606893"/>
    <lineage>
        <taxon>Eukaryota</taxon>
        <taxon>Fungi</taxon>
        <taxon>Dikarya</taxon>
        <taxon>Ascomycota</taxon>
        <taxon>Saccharomycotina</taxon>
        <taxon>Dipodascomycetes</taxon>
        <taxon>Dipodascales</taxon>
        <taxon>Dipodascaceae</taxon>
        <taxon>Magnusiomyces</taxon>
    </lineage>
</organism>
<dbReference type="Pfam" id="PF01016">
    <property type="entry name" value="Ribosomal_L27"/>
    <property type="match status" value="1"/>
</dbReference>
<comment type="similarity">
    <text evidence="2">Belongs to the bacterial ribosomal protein bL27 family.</text>
</comment>
<evidence type="ECO:0000256" key="9">
    <source>
        <dbReference type="SAM" id="MobiDB-lite"/>
    </source>
</evidence>
<dbReference type="PRINTS" id="PR00063">
    <property type="entry name" value="RIBOSOMALL27"/>
</dbReference>
<gene>
    <name evidence="11" type="ORF">SAPINGB_P004623</name>
</gene>
<dbReference type="PANTHER" id="PTHR15893:SF0">
    <property type="entry name" value="LARGE RIBOSOMAL SUBUNIT PROTEIN BL27M"/>
    <property type="match status" value="1"/>
</dbReference>
<sequence length="402" mass="45380">MSRTFISTLRTQFSKPIGISGPTVQLLSGASSSSITAAKQSVQLSSPVLTFVRHATKRAAGSKTSNKDSRGRRLGSKKSDGQQVQVGEIIYRQRGTKIYPGENVGIGKDHTLYALEPGYVRFYLDPFHPKRKFAGVVLNKIHRLPTPHFFPTNRRFGRAEIVDPNAAEAERDNMSRKEYLLQDSLSKQKEERVANRVEKRARITADLQKLVPGLEGTELESAIDYLVTVRVYLSGGRSIDESHKFALREYKLDTNIDKVAGRITEEELASKIAAKEAVIAKLINTVAFNPEFNLTKYLTKEETAALRQEKIAAIKALYEAGPITPKSKKEIMKLINSDCFPIGYRVDLKRRYLKTIKPRRELDLNLKKAEILELEKKKKGSVIKRWNYQAEHVHLDFVPKSA</sequence>
<evidence type="ECO:0000256" key="3">
    <source>
        <dbReference type="ARBA" id="ARBA00022946"/>
    </source>
</evidence>
<dbReference type="Pfam" id="PF18471">
    <property type="entry name" value="Ribosomal_L27_C"/>
    <property type="match status" value="1"/>
</dbReference>
<dbReference type="FunFam" id="2.40.50.100:FF:000042">
    <property type="entry name" value="50S ribosomal protein L27"/>
    <property type="match status" value="1"/>
</dbReference>
<dbReference type="PANTHER" id="PTHR15893">
    <property type="entry name" value="RIBOSOMAL PROTEIN L27"/>
    <property type="match status" value="1"/>
</dbReference>
<dbReference type="OrthoDB" id="1867012at2759"/>
<evidence type="ECO:0000256" key="6">
    <source>
        <dbReference type="ARBA" id="ARBA00023274"/>
    </source>
</evidence>
<dbReference type="GO" id="GO:0003735">
    <property type="term" value="F:structural constituent of ribosome"/>
    <property type="evidence" value="ECO:0007669"/>
    <property type="project" value="InterPro"/>
</dbReference>
<dbReference type="EMBL" id="CABVLU010000003">
    <property type="protein sequence ID" value="VVT55491.1"/>
    <property type="molecule type" value="Genomic_DNA"/>
</dbReference>
<dbReference type="InterPro" id="IPR018261">
    <property type="entry name" value="Ribosomal_bL27_CS"/>
</dbReference>
<dbReference type="PROSITE" id="PS00831">
    <property type="entry name" value="RIBOSOMAL_L27"/>
    <property type="match status" value="1"/>
</dbReference>
<dbReference type="InterPro" id="IPR041244">
    <property type="entry name" value="Ribosomal_bL27m_C"/>
</dbReference>
<evidence type="ECO:0000256" key="7">
    <source>
        <dbReference type="ARBA" id="ARBA00035267"/>
    </source>
</evidence>
<evidence type="ECO:0000256" key="5">
    <source>
        <dbReference type="ARBA" id="ARBA00023128"/>
    </source>
</evidence>
<proteinExistence type="inferred from homology"/>
<accession>A0A5E8BWJ7</accession>
<dbReference type="Proteomes" id="UP000398389">
    <property type="component" value="Unassembled WGS sequence"/>
</dbReference>
<dbReference type="GO" id="GO:0005762">
    <property type="term" value="C:mitochondrial large ribosomal subunit"/>
    <property type="evidence" value="ECO:0007669"/>
    <property type="project" value="TreeGrafter"/>
</dbReference>
<comment type="subcellular location">
    <subcellularLocation>
        <location evidence="1">Mitochondrion</location>
    </subcellularLocation>
</comment>
<evidence type="ECO:0000256" key="8">
    <source>
        <dbReference type="ARBA" id="ARBA00035465"/>
    </source>
</evidence>
<dbReference type="NCBIfam" id="TIGR00062">
    <property type="entry name" value="L27"/>
    <property type="match status" value="1"/>
</dbReference>
<dbReference type="InterPro" id="IPR001684">
    <property type="entry name" value="Ribosomal_bL27"/>
</dbReference>
<evidence type="ECO:0000259" key="10">
    <source>
        <dbReference type="Pfam" id="PF18471"/>
    </source>
</evidence>
<evidence type="ECO:0000313" key="11">
    <source>
        <dbReference type="EMBL" id="VVT55491.1"/>
    </source>
</evidence>
<dbReference type="SUPFAM" id="SSF110324">
    <property type="entry name" value="Ribosomal L27 protein-like"/>
    <property type="match status" value="1"/>
</dbReference>
<dbReference type="RefSeq" id="XP_031855229.1">
    <property type="nucleotide sequence ID" value="XM_031999338.1"/>
</dbReference>
<dbReference type="AlphaFoldDB" id="A0A5E8BWJ7"/>
<name>A0A5E8BWJ7_9ASCO</name>